<dbReference type="InterPro" id="IPR010127">
    <property type="entry name" value="Phasin_subfam-1"/>
</dbReference>
<dbReference type="Proteomes" id="UP000185151">
    <property type="component" value="Unassembled WGS sequence"/>
</dbReference>
<evidence type="ECO:0000259" key="1">
    <source>
        <dbReference type="Pfam" id="PF09361"/>
    </source>
</evidence>
<dbReference type="Pfam" id="PF09361">
    <property type="entry name" value="Phasin_2"/>
    <property type="match status" value="1"/>
</dbReference>
<name>A0A1N6JLJ2_9BURK</name>
<proteinExistence type="predicted"/>
<reference evidence="2 3" key="1">
    <citation type="submission" date="2016-11" db="EMBL/GenBank/DDBJ databases">
        <authorList>
            <person name="Jaros S."/>
            <person name="Januszkiewicz K."/>
            <person name="Wedrychowicz H."/>
        </authorList>
    </citation>
    <scope>NUCLEOTIDE SEQUENCE [LARGE SCALE GENOMIC DNA]</scope>
    <source>
        <strain evidence="2 3">GAS95</strain>
    </source>
</reference>
<evidence type="ECO:0000313" key="3">
    <source>
        <dbReference type="Proteomes" id="UP000185151"/>
    </source>
</evidence>
<accession>A0A1N6JLJ2</accession>
<dbReference type="AlphaFoldDB" id="A0A1N6JLJ2"/>
<dbReference type="EMBL" id="FSRU01000001">
    <property type="protein sequence ID" value="SIO45238.1"/>
    <property type="molecule type" value="Genomic_DNA"/>
</dbReference>
<dbReference type="InterPro" id="IPR018968">
    <property type="entry name" value="Phasin"/>
</dbReference>
<dbReference type="RefSeq" id="WP_074296592.1">
    <property type="nucleotide sequence ID" value="NZ_FSRU01000001.1"/>
</dbReference>
<keyword evidence="3" id="KW-1185">Reference proteome</keyword>
<dbReference type="OrthoDB" id="5298576at2"/>
<sequence length="176" mass="18669">MNEWIPEQLASAQKANLEAFYGAANLAFEGFQKLTELNLQAARSALADTHTQMSATDPQAFVAQQAGPNGALIERAQSYYRRLYEIAAGTHAGFATIAGAQYEAHNRRVQALFEDVSKQAPAGSEAAVAALKKLLESSSALYDSVNKSARQAVNMAEGSFEAVLSHTSKASGVTTG</sequence>
<organism evidence="2 3">
    <name type="scientific">Paraburkholderia phenazinium</name>
    <dbReference type="NCBI Taxonomy" id="60549"/>
    <lineage>
        <taxon>Bacteria</taxon>
        <taxon>Pseudomonadati</taxon>
        <taxon>Pseudomonadota</taxon>
        <taxon>Betaproteobacteria</taxon>
        <taxon>Burkholderiales</taxon>
        <taxon>Burkholderiaceae</taxon>
        <taxon>Paraburkholderia</taxon>
    </lineage>
</organism>
<evidence type="ECO:0000313" key="2">
    <source>
        <dbReference type="EMBL" id="SIO45238.1"/>
    </source>
</evidence>
<feature type="domain" description="Phasin" evidence="1">
    <location>
        <begin position="7"/>
        <end position="101"/>
    </location>
</feature>
<dbReference type="NCBIfam" id="TIGR01841">
    <property type="entry name" value="phasin"/>
    <property type="match status" value="1"/>
</dbReference>
<gene>
    <name evidence="2" type="ORF">SAMN05444165_3322</name>
</gene>
<protein>
    <submittedName>
        <fullName evidence="2">Phasin family protein</fullName>
    </submittedName>
</protein>